<reference evidence="2 3" key="1">
    <citation type="submission" date="2014-12" db="EMBL/GenBank/DDBJ databases">
        <title>Genome sequencing of Brevundimonas nasdae TPW30.</title>
        <authorList>
            <person name="Tan P.W."/>
            <person name="Chan K.-G."/>
        </authorList>
    </citation>
    <scope>NUCLEOTIDE SEQUENCE [LARGE SCALE GENOMIC DNA]</scope>
    <source>
        <strain evidence="2 3">TPW30</strain>
    </source>
</reference>
<dbReference type="PANTHER" id="PTHR36974">
    <property type="entry name" value="MEMBRANE PROTEIN-RELATED"/>
    <property type="match status" value="1"/>
</dbReference>
<dbReference type="EMBL" id="JWSY01000012">
    <property type="protein sequence ID" value="KIC58225.1"/>
    <property type="molecule type" value="Genomic_DNA"/>
</dbReference>
<comment type="caution">
    <text evidence="2">The sequence shown here is derived from an EMBL/GenBank/DDBJ whole genome shotgun (WGS) entry which is preliminary data.</text>
</comment>
<dbReference type="STRING" id="172043.RM53_08830"/>
<organism evidence="2 3">
    <name type="scientific">Brevundimonas nasdae</name>
    <dbReference type="NCBI Taxonomy" id="172043"/>
    <lineage>
        <taxon>Bacteria</taxon>
        <taxon>Pseudomonadati</taxon>
        <taxon>Pseudomonadota</taxon>
        <taxon>Alphaproteobacteria</taxon>
        <taxon>Caulobacterales</taxon>
        <taxon>Caulobacteraceae</taxon>
        <taxon>Brevundimonas</taxon>
    </lineage>
</organism>
<dbReference type="RefSeq" id="WP_039246014.1">
    <property type="nucleotide sequence ID" value="NZ_JWSY01000012.1"/>
</dbReference>
<feature type="transmembrane region" description="Helical" evidence="1">
    <location>
        <begin position="45"/>
        <end position="64"/>
    </location>
</feature>
<evidence type="ECO:0000313" key="2">
    <source>
        <dbReference type="EMBL" id="KIC58225.1"/>
    </source>
</evidence>
<feature type="transmembrane region" description="Helical" evidence="1">
    <location>
        <begin position="110"/>
        <end position="130"/>
    </location>
</feature>
<gene>
    <name evidence="2" type="ORF">RM53_08830</name>
</gene>
<evidence type="ECO:0000313" key="3">
    <source>
        <dbReference type="Proteomes" id="UP000031166"/>
    </source>
</evidence>
<keyword evidence="1" id="KW-1133">Transmembrane helix</keyword>
<keyword evidence="1" id="KW-0472">Membrane</keyword>
<protein>
    <submittedName>
        <fullName evidence="2">Membrane protein</fullName>
    </submittedName>
</protein>
<dbReference type="PANTHER" id="PTHR36974:SF1">
    <property type="entry name" value="DOXX FAMILY MEMBRANE PROTEIN"/>
    <property type="match status" value="1"/>
</dbReference>
<feature type="transmembrane region" description="Helical" evidence="1">
    <location>
        <begin position="12"/>
        <end position="33"/>
    </location>
</feature>
<keyword evidence="1" id="KW-0812">Transmembrane</keyword>
<proteinExistence type="predicted"/>
<name>A0A0B4D1C0_9CAUL</name>
<evidence type="ECO:0000256" key="1">
    <source>
        <dbReference type="SAM" id="Phobius"/>
    </source>
</evidence>
<sequence length="147" mass="15993">MTSRPQIRTAARLVLEAVFLGAGLLHLMIPGPFVRITPAWVPQPALVVALTGIAEVLGAAGLMIPRLRVAAGWALAAYAVCVYPANIQHAVNFMTSGAGLDWAYHGPRLLFQPVIVWWCLWASTAIDWPFRRSQAAARVPPISMDRI</sequence>
<feature type="transmembrane region" description="Helical" evidence="1">
    <location>
        <begin position="71"/>
        <end position="90"/>
    </location>
</feature>
<dbReference type="Proteomes" id="UP000031166">
    <property type="component" value="Unassembled WGS sequence"/>
</dbReference>
<dbReference type="AlphaFoldDB" id="A0A0B4D1C0"/>
<accession>A0A0B4D1C0</accession>